<evidence type="ECO:0000256" key="1">
    <source>
        <dbReference type="ARBA" id="ARBA00004370"/>
    </source>
</evidence>
<dbReference type="Pfam" id="PF00144">
    <property type="entry name" value="Beta-lactamase"/>
    <property type="match status" value="1"/>
</dbReference>
<feature type="domain" description="Beta-lactamase-related" evidence="3">
    <location>
        <begin position="15"/>
        <end position="315"/>
    </location>
</feature>
<keyword evidence="2" id="KW-0472">Membrane</keyword>
<evidence type="ECO:0000313" key="4">
    <source>
        <dbReference type="EMBL" id="GGI56714.1"/>
    </source>
</evidence>
<accession>A0ABQ2BW96</accession>
<dbReference type="PANTHER" id="PTHR46825:SF11">
    <property type="entry name" value="PENICILLIN-BINDING PROTEIN 4"/>
    <property type="match status" value="1"/>
</dbReference>
<evidence type="ECO:0000313" key="5">
    <source>
        <dbReference type="Proteomes" id="UP000624701"/>
    </source>
</evidence>
<comment type="caution">
    <text evidence="4">The sequence shown here is derived from an EMBL/GenBank/DDBJ whole genome shotgun (WGS) entry which is preliminary data.</text>
</comment>
<dbReference type="InterPro" id="IPR050491">
    <property type="entry name" value="AmpC-like"/>
</dbReference>
<name>A0ABQ2BW96_9FLAO</name>
<dbReference type="SUPFAM" id="SSF56601">
    <property type="entry name" value="beta-lactamase/transpeptidase-like"/>
    <property type="match status" value="1"/>
</dbReference>
<evidence type="ECO:0000256" key="2">
    <source>
        <dbReference type="ARBA" id="ARBA00023136"/>
    </source>
</evidence>
<organism evidence="4 5">
    <name type="scientific">Winogradskyella haliclonae</name>
    <dbReference type="NCBI Taxonomy" id="2048558"/>
    <lineage>
        <taxon>Bacteria</taxon>
        <taxon>Pseudomonadati</taxon>
        <taxon>Bacteroidota</taxon>
        <taxon>Flavobacteriia</taxon>
        <taxon>Flavobacteriales</taxon>
        <taxon>Flavobacteriaceae</taxon>
        <taxon>Winogradskyella</taxon>
    </lineage>
</organism>
<dbReference type="InterPro" id="IPR012338">
    <property type="entry name" value="Beta-lactam/transpept-like"/>
</dbReference>
<dbReference type="InterPro" id="IPR001466">
    <property type="entry name" value="Beta-lactam-related"/>
</dbReference>
<sequence length="430" mass="49437">MYDYLNLRSQTASYSGTVLVARNDSVIFSKGFGFANREQQIVNNKDTKFKIGSITKTFTAVAILQLHEKGQLSIEDKLSKFLTDFPNSQNIQIKHLLNHSSGLPQGWRENWHERRVFDFDSIIQIISNQKLIFEPGTSEEYSNGGYALLTKIIEQVSGLTYQEYCKKYIFSPAKMKNTGAVFNPQETYENFASGYQYGEGKDGYNTNIEAQYVFTPNLKGQASAYSTVEDLYSYHLALKNKTLLNESSTQLMLSKLPNSEYTLGSWLNVETKTNGVLSYCSGVSNGFESVMYRYLDKNRSIIALNNHQNTDVFNVSRTMSAIVDEKKIYNPKIRSEIPIEDISSYNFIKGKYMYPDDVEDFFEIIIKDARVFVFSNNEPLEELFLYKPNYFFSKNYDLQLDFSEKGKCLWIYNGVTDAYMLEKDSDEISK</sequence>
<reference evidence="5" key="1">
    <citation type="journal article" date="2019" name="Int. J. Syst. Evol. Microbiol.">
        <title>The Global Catalogue of Microorganisms (GCM) 10K type strain sequencing project: providing services to taxonomists for standard genome sequencing and annotation.</title>
        <authorList>
            <consortium name="The Broad Institute Genomics Platform"/>
            <consortium name="The Broad Institute Genome Sequencing Center for Infectious Disease"/>
            <person name="Wu L."/>
            <person name="Ma J."/>
        </authorList>
    </citation>
    <scope>NUCLEOTIDE SEQUENCE [LARGE SCALE GENOMIC DNA]</scope>
    <source>
        <strain evidence="5">CCM 8681</strain>
    </source>
</reference>
<evidence type="ECO:0000259" key="3">
    <source>
        <dbReference type="Pfam" id="PF00144"/>
    </source>
</evidence>
<dbReference type="Proteomes" id="UP000624701">
    <property type="component" value="Unassembled WGS sequence"/>
</dbReference>
<dbReference type="PANTHER" id="PTHR46825">
    <property type="entry name" value="D-ALANYL-D-ALANINE-CARBOXYPEPTIDASE/ENDOPEPTIDASE AMPH"/>
    <property type="match status" value="1"/>
</dbReference>
<keyword evidence="5" id="KW-1185">Reference proteome</keyword>
<dbReference type="Gene3D" id="3.40.710.10">
    <property type="entry name" value="DD-peptidase/beta-lactamase superfamily"/>
    <property type="match status" value="1"/>
</dbReference>
<proteinExistence type="predicted"/>
<protein>
    <recommendedName>
        <fullName evidence="3">Beta-lactamase-related domain-containing protein</fullName>
    </recommendedName>
</protein>
<dbReference type="EMBL" id="BMDQ01000001">
    <property type="protein sequence ID" value="GGI56714.1"/>
    <property type="molecule type" value="Genomic_DNA"/>
</dbReference>
<gene>
    <name evidence="4" type="ORF">GCM10011444_10230</name>
</gene>
<comment type="subcellular location">
    <subcellularLocation>
        <location evidence="1">Membrane</location>
    </subcellularLocation>
</comment>